<evidence type="ECO:0000313" key="3">
    <source>
        <dbReference type="Proteomes" id="UP000027222"/>
    </source>
</evidence>
<reference evidence="3" key="1">
    <citation type="journal article" date="2014" name="Proc. Natl. Acad. Sci. U.S.A.">
        <title>Extensive sampling of basidiomycete genomes demonstrates inadequacy of the white-rot/brown-rot paradigm for wood decay fungi.</title>
        <authorList>
            <person name="Riley R."/>
            <person name="Salamov A.A."/>
            <person name="Brown D.W."/>
            <person name="Nagy L.G."/>
            <person name="Floudas D."/>
            <person name="Held B.W."/>
            <person name="Levasseur A."/>
            <person name="Lombard V."/>
            <person name="Morin E."/>
            <person name="Otillar R."/>
            <person name="Lindquist E.A."/>
            <person name="Sun H."/>
            <person name="LaButti K.M."/>
            <person name="Schmutz J."/>
            <person name="Jabbour D."/>
            <person name="Luo H."/>
            <person name="Baker S.E."/>
            <person name="Pisabarro A.G."/>
            <person name="Walton J.D."/>
            <person name="Blanchette R.A."/>
            <person name="Henrissat B."/>
            <person name="Martin F."/>
            <person name="Cullen D."/>
            <person name="Hibbett D.S."/>
            <person name="Grigoriev I.V."/>
        </authorList>
    </citation>
    <scope>NUCLEOTIDE SEQUENCE [LARGE SCALE GENOMIC DNA]</scope>
    <source>
        <strain evidence="3">CBS 339.88</strain>
    </source>
</reference>
<organism evidence="2 3">
    <name type="scientific">Galerina marginata (strain CBS 339.88)</name>
    <dbReference type="NCBI Taxonomy" id="685588"/>
    <lineage>
        <taxon>Eukaryota</taxon>
        <taxon>Fungi</taxon>
        <taxon>Dikarya</taxon>
        <taxon>Basidiomycota</taxon>
        <taxon>Agaricomycotina</taxon>
        <taxon>Agaricomycetes</taxon>
        <taxon>Agaricomycetidae</taxon>
        <taxon>Agaricales</taxon>
        <taxon>Agaricineae</taxon>
        <taxon>Strophariaceae</taxon>
        <taxon>Galerina</taxon>
    </lineage>
</organism>
<sequence length="407" mass="45423">MDGTQSPQARLHLQESRESTQSQRRMLSPAFKRIPWTSDFMQVLERLDPNQRNGEIITNILSYEQRYLLNGGLSQKSKEMQDLLGIQFQSVGSGYKFISKPTPTWNLLQASKVCNLICSYKLAEIVSIVNNSVTFGIEQFETALHPGPSEPPQRLPTEAVDLVKKISFWPKLLDVLNDPSFVSQPSDTFSSSLTSKPASLQLLHALSDAQSRKNSAKIQHNILLAAAHIAYIKEHRVNPDQVSDAVLPDLPDLSSPSFAEQLQANLGINAANYVSKLCKPTIKFNPNSAIRFALHAALLVSPLCLLLPQSIEKKTFNRIALMQLSVDLGAHKPDILRHAENAIWSSIFDIVDRPCDYMAILKDLSAKFPPRYIEELGRQPGAVTAWFDIESRRTLPLGFSGAQWSTH</sequence>
<proteinExistence type="predicted"/>
<dbReference type="Proteomes" id="UP000027222">
    <property type="component" value="Unassembled WGS sequence"/>
</dbReference>
<gene>
    <name evidence="2" type="ORF">GALMADRAFT_256533</name>
</gene>
<dbReference type="EMBL" id="KL142406">
    <property type="protein sequence ID" value="KDR68712.1"/>
    <property type="molecule type" value="Genomic_DNA"/>
</dbReference>
<evidence type="ECO:0000256" key="1">
    <source>
        <dbReference type="SAM" id="MobiDB-lite"/>
    </source>
</evidence>
<dbReference type="HOGENOM" id="CLU_676224_0_0_1"/>
<name>A0A067SFB7_GALM3</name>
<dbReference type="OrthoDB" id="3065509at2759"/>
<evidence type="ECO:0000313" key="2">
    <source>
        <dbReference type="EMBL" id="KDR68712.1"/>
    </source>
</evidence>
<dbReference type="AlphaFoldDB" id="A0A067SFB7"/>
<feature type="region of interest" description="Disordered" evidence="1">
    <location>
        <begin position="1"/>
        <end position="24"/>
    </location>
</feature>
<accession>A0A067SFB7</accession>
<protein>
    <submittedName>
        <fullName evidence="2">Uncharacterized protein</fullName>
    </submittedName>
</protein>
<keyword evidence="3" id="KW-1185">Reference proteome</keyword>